<sequence length="71" mass="8366">MEAVCKIYEEHLKKLNPDLPCIQYDISDLFKFIDRLADLCCLVLDKNVYVPKVCLSILRDSFRDFGSFFEQ</sequence>
<reference evidence="1" key="1">
    <citation type="submission" date="2023-11" db="EMBL/GenBank/DDBJ databases">
        <authorList>
            <person name="Poullet M."/>
        </authorList>
    </citation>
    <scope>NUCLEOTIDE SEQUENCE</scope>
    <source>
        <strain evidence="1">E1834</strain>
    </source>
</reference>
<proteinExistence type="predicted"/>
<protein>
    <submittedName>
        <fullName evidence="1">Uncharacterized protein</fullName>
    </submittedName>
</protein>
<dbReference type="EMBL" id="CAVMJV010000131">
    <property type="protein sequence ID" value="CAK5108929.1"/>
    <property type="molecule type" value="Genomic_DNA"/>
</dbReference>
<organism evidence="1 2">
    <name type="scientific">Meloidogyne enterolobii</name>
    <name type="common">Root-knot nematode worm</name>
    <name type="synonym">Meloidogyne mayaguensis</name>
    <dbReference type="NCBI Taxonomy" id="390850"/>
    <lineage>
        <taxon>Eukaryota</taxon>
        <taxon>Metazoa</taxon>
        <taxon>Ecdysozoa</taxon>
        <taxon>Nematoda</taxon>
        <taxon>Chromadorea</taxon>
        <taxon>Rhabditida</taxon>
        <taxon>Tylenchina</taxon>
        <taxon>Tylenchomorpha</taxon>
        <taxon>Tylenchoidea</taxon>
        <taxon>Meloidogynidae</taxon>
        <taxon>Meloidogyninae</taxon>
        <taxon>Meloidogyne</taxon>
    </lineage>
</organism>
<dbReference type="Proteomes" id="UP001497535">
    <property type="component" value="Unassembled WGS sequence"/>
</dbReference>
<gene>
    <name evidence="1" type="ORF">MENTE1834_LOCUS44052</name>
</gene>
<accession>A0ACB1AW98</accession>
<comment type="caution">
    <text evidence="1">The sequence shown here is derived from an EMBL/GenBank/DDBJ whole genome shotgun (WGS) entry which is preliminary data.</text>
</comment>
<name>A0ACB1AW98_MELEN</name>
<evidence type="ECO:0000313" key="2">
    <source>
        <dbReference type="Proteomes" id="UP001497535"/>
    </source>
</evidence>
<keyword evidence="2" id="KW-1185">Reference proteome</keyword>
<evidence type="ECO:0000313" key="1">
    <source>
        <dbReference type="EMBL" id="CAK5108929.1"/>
    </source>
</evidence>